<evidence type="ECO:0000313" key="3">
    <source>
        <dbReference type="Proteomes" id="UP001153076"/>
    </source>
</evidence>
<sequence>MARGVKRGRPRTISQQSSTPIQPSTSPATAEGSPVEGHNNCEASNETVDHPTEIETQPVQHEWLPLKCAHCGMLGHEEQVCKKNEGVRQEWRRVQHATETNVQPAVEQTSTEHIEQGVVIIQQVEQQPATVFTSVTGRLSTKQPASLTVNSSPLHVNSFQALSVLNILDTEQRMEPRGGTPHG</sequence>
<proteinExistence type="predicted"/>
<accession>A0A9Q1QEN9</accession>
<dbReference type="OrthoDB" id="1461560at2759"/>
<evidence type="ECO:0000256" key="1">
    <source>
        <dbReference type="SAM" id="MobiDB-lite"/>
    </source>
</evidence>
<evidence type="ECO:0000313" key="2">
    <source>
        <dbReference type="EMBL" id="KAJ8437865.1"/>
    </source>
</evidence>
<organism evidence="2 3">
    <name type="scientific">Carnegiea gigantea</name>
    <dbReference type="NCBI Taxonomy" id="171969"/>
    <lineage>
        <taxon>Eukaryota</taxon>
        <taxon>Viridiplantae</taxon>
        <taxon>Streptophyta</taxon>
        <taxon>Embryophyta</taxon>
        <taxon>Tracheophyta</taxon>
        <taxon>Spermatophyta</taxon>
        <taxon>Magnoliopsida</taxon>
        <taxon>eudicotyledons</taxon>
        <taxon>Gunneridae</taxon>
        <taxon>Pentapetalae</taxon>
        <taxon>Caryophyllales</taxon>
        <taxon>Cactineae</taxon>
        <taxon>Cactaceae</taxon>
        <taxon>Cactoideae</taxon>
        <taxon>Echinocereeae</taxon>
        <taxon>Carnegiea</taxon>
    </lineage>
</organism>
<keyword evidence="3" id="KW-1185">Reference proteome</keyword>
<dbReference type="EMBL" id="JAKOGI010000276">
    <property type="protein sequence ID" value="KAJ8437865.1"/>
    <property type="molecule type" value="Genomic_DNA"/>
</dbReference>
<feature type="region of interest" description="Disordered" evidence="1">
    <location>
        <begin position="1"/>
        <end position="45"/>
    </location>
</feature>
<dbReference type="AlphaFoldDB" id="A0A9Q1QEN9"/>
<name>A0A9Q1QEN9_9CARY</name>
<protein>
    <submittedName>
        <fullName evidence="2">Uncharacterized protein</fullName>
    </submittedName>
</protein>
<feature type="compositionally biased region" description="Low complexity" evidence="1">
    <location>
        <begin position="12"/>
        <end position="27"/>
    </location>
</feature>
<feature type="compositionally biased region" description="Basic residues" evidence="1">
    <location>
        <begin position="1"/>
        <end position="10"/>
    </location>
</feature>
<comment type="caution">
    <text evidence="2">The sequence shown here is derived from an EMBL/GenBank/DDBJ whole genome shotgun (WGS) entry which is preliminary data.</text>
</comment>
<gene>
    <name evidence="2" type="ORF">Cgig2_002999</name>
</gene>
<reference evidence="2" key="1">
    <citation type="submission" date="2022-04" db="EMBL/GenBank/DDBJ databases">
        <title>Carnegiea gigantea Genome sequencing and assembly v2.</title>
        <authorList>
            <person name="Copetti D."/>
            <person name="Sanderson M.J."/>
            <person name="Burquez A."/>
            <person name="Wojciechowski M.F."/>
        </authorList>
    </citation>
    <scope>NUCLEOTIDE SEQUENCE</scope>
    <source>
        <strain evidence="2">SGP5-SGP5p</strain>
        <tissue evidence="2">Aerial part</tissue>
    </source>
</reference>
<dbReference type="Proteomes" id="UP001153076">
    <property type="component" value="Unassembled WGS sequence"/>
</dbReference>